<name>A0A1D2MVG5_ORCCI</name>
<keyword evidence="4" id="KW-1185">Reference proteome</keyword>
<feature type="compositionally biased region" description="Polar residues" evidence="1">
    <location>
        <begin position="173"/>
        <end position="183"/>
    </location>
</feature>
<accession>A0A1D2MVG5</accession>
<sequence>MESYVTRREFENVIKEVRRLQYFLADTFGPKFMEFFKDDKFGEVESTLKNDLGNESTNVLNASLTGVLSKSSSLPSGGGGPMENINKVPPPPSVSPPAVSVATRPSARLILQDASTREYAQKMVRNAAVDEVIRNRPSSSQHSTTTAPVVPISVVKSLKRKLPPGENHEETRSSSPSPQMTERNMLSDDDVKVELVDLDADNDEINKEVHDEPMAPPKPAFLHPMPPTAPLPSFRHSKFQSKLKKPDSGEIIQCPQCHLYIYSNQMDEHLKTHSILNGNGKKPSEKPSSSINLFSKSPLTCFLCKTEFPTFQFYEGHCNLHHRDGNPCPICFKVLRPHGKLRKHMDEHENPKLKKTFRTKKTHPPPQQTSSAATTTMTGSEFGEVDKDQDNGHEGGDNIVGELIEVKMDVGDTVQFEYEGDDDDELF</sequence>
<dbReference type="AlphaFoldDB" id="A0A1D2MVG5"/>
<dbReference type="InterPro" id="IPR013087">
    <property type="entry name" value="Znf_C2H2_type"/>
</dbReference>
<protein>
    <submittedName>
        <fullName evidence="3">Zinc finger and BTB domain-containing protein 40</fullName>
    </submittedName>
</protein>
<feature type="compositionally biased region" description="Polar residues" evidence="1">
    <location>
        <begin position="136"/>
        <end position="147"/>
    </location>
</feature>
<evidence type="ECO:0000313" key="3">
    <source>
        <dbReference type="EMBL" id="ODM96675.1"/>
    </source>
</evidence>
<dbReference type="PROSITE" id="PS00028">
    <property type="entry name" value="ZINC_FINGER_C2H2_1"/>
    <property type="match status" value="1"/>
</dbReference>
<feature type="region of interest" description="Disordered" evidence="1">
    <location>
        <begin position="71"/>
        <end position="100"/>
    </location>
</feature>
<evidence type="ECO:0000256" key="1">
    <source>
        <dbReference type="SAM" id="MobiDB-lite"/>
    </source>
</evidence>
<reference evidence="3 4" key="1">
    <citation type="journal article" date="2016" name="Genome Biol. Evol.">
        <title>Gene Family Evolution Reflects Adaptation to Soil Environmental Stressors in the Genome of the Collembolan Orchesella cincta.</title>
        <authorList>
            <person name="Faddeeva-Vakhrusheva A."/>
            <person name="Derks M.F."/>
            <person name="Anvar S.Y."/>
            <person name="Agamennone V."/>
            <person name="Suring W."/>
            <person name="Smit S."/>
            <person name="van Straalen N.M."/>
            <person name="Roelofs D."/>
        </authorList>
    </citation>
    <scope>NUCLEOTIDE SEQUENCE [LARGE SCALE GENOMIC DNA]</scope>
    <source>
        <tissue evidence="3">Mixed pool</tissue>
    </source>
</reference>
<evidence type="ECO:0000313" key="4">
    <source>
        <dbReference type="Proteomes" id="UP000094527"/>
    </source>
</evidence>
<dbReference type="SMART" id="SM00355">
    <property type="entry name" value="ZnF_C2H2"/>
    <property type="match status" value="3"/>
</dbReference>
<evidence type="ECO:0000259" key="2">
    <source>
        <dbReference type="PROSITE" id="PS00028"/>
    </source>
</evidence>
<feature type="region of interest" description="Disordered" evidence="1">
    <location>
        <begin position="131"/>
        <end position="183"/>
    </location>
</feature>
<comment type="caution">
    <text evidence="3">The sequence shown here is derived from an EMBL/GenBank/DDBJ whole genome shotgun (WGS) entry which is preliminary data.</text>
</comment>
<feature type="domain" description="C2H2-type" evidence="2">
    <location>
        <begin position="328"/>
        <end position="348"/>
    </location>
</feature>
<dbReference type="EMBL" id="LJIJ01000513">
    <property type="protein sequence ID" value="ODM96675.1"/>
    <property type="molecule type" value="Genomic_DNA"/>
</dbReference>
<organism evidence="3 4">
    <name type="scientific">Orchesella cincta</name>
    <name type="common">Springtail</name>
    <name type="synonym">Podura cincta</name>
    <dbReference type="NCBI Taxonomy" id="48709"/>
    <lineage>
        <taxon>Eukaryota</taxon>
        <taxon>Metazoa</taxon>
        <taxon>Ecdysozoa</taxon>
        <taxon>Arthropoda</taxon>
        <taxon>Hexapoda</taxon>
        <taxon>Collembola</taxon>
        <taxon>Entomobryomorpha</taxon>
        <taxon>Entomobryoidea</taxon>
        <taxon>Orchesellidae</taxon>
        <taxon>Orchesellinae</taxon>
        <taxon>Orchesella</taxon>
    </lineage>
</organism>
<dbReference type="Proteomes" id="UP000094527">
    <property type="component" value="Unassembled WGS sequence"/>
</dbReference>
<proteinExistence type="predicted"/>
<gene>
    <name evidence="3" type="ORF">Ocin01_10008</name>
</gene>